<keyword evidence="2" id="KW-0472">Membrane</keyword>
<evidence type="ECO:0000256" key="2">
    <source>
        <dbReference type="SAM" id="Phobius"/>
    </source>
</evidence>
<dbReference type="RefSeq" id="WP_079728511.1">
    <property type="nucleotide sequence ID" value="NZ_FUZP01000003.1"/>
</dbReference>
<protein>
    <recommendedName>
        <fullName evidence="3">Putative T7SS secretion signal domain-containing protein</fullName>
    </recommendedName>
</protein>
<keyword evidence="2" id="KW-1133">Transmembrane helix</keyword>
<reference evidence="4 5" key="1">
    <citation type="submission" date="2017-02" db="EMBL/GenBank/DDBJ databases">
        <authorList>
            <person name="Peterson S.W."/>
        </authorList>
    </citation>
    <scope>NUCLEOTIDE SEQUENCE [LARGE SCALE GENOMIC DNA]</scope>
    <source>
        <strain evidence="4 5">VKM Ac-2059</strain>
    </source>
</reference>
<evidence type="ECO:0000256" key="1">
    <source>
        <dbReference type="SAM" id="MobiDB-lite"/>
    </source>
</evidence>
<organism evidence="4 5">
    <name type="scientific">Okibacterium fritillariae</name>
    <dbReference type="NCBI Taxonomy" id="123320"/>
    <lineage>
        <taxon>Bacteria</taxon>
        <taxon>Bacillati</taxon>
        <taxon>Actinomycetota</taxon>
        <taxon>Actinomycetes</taxon>
        <taxon>Micrococcales</taxon>
        <taxon>Microbacteriaceae</taxon>
        <taxon>Okibacterium</taxon>
    </lineage>
</organism>
<proteinExistence type="predicted"/>
<feature type="domain" description="Putative T7SS secretion signal" evidence="3">
    <location>
        <begin position="17"/>
        <end position="189"/>
    </location>
</feature>
<feature type="compositionally biased region" description="Low complexity" evidence="1">
    <location>
        <begin position="112"/>
        <end position="126"/>
    </location>
</feature>
<sequence length="419" mass="43205">MARPTDWTALNYGADPVPGDPAVVTSAGNNYVAMAETIKQTSQNLRALLDDKATVSEAVDAFREIAEQVAGRIDRAEQRYRGTGDALLVYAPELTSAQETSVTALTQAQTAVSSTESSGSEATAYERQLDDPALEPADRTRIEGLRDGARSEADEAAASLQAAITLLQEAIDARDTAATTAENAIHDVEQASDLNDGFWDDVDQFFEENPWVDTVLTIAGVVAGILAVVAMFVPGLNLIVGAIVVIVAVATVLNATMQALTGNKSWVDAITEIALAVLPFGAGKLIKGGLAATRGATASAAAASQMASAAGSGVSGVTRSVAVELVETAAREGVENLRFAPVIGSEARALAETAIIANMTLRSGATSAAAVAASNSRFLWGSGYVGNAVLPAVIPPAISALTPSTMQEASTSTVRDLNW</sequence>
<dbReference type="InterPro" id="IPR049082">
    <property type="entry name" value="T7SS_signal"/>
</dbReference>
<accession>A0A1T5KTC2</accession>
<feature type="region of interest" description="Disordered" evidence="1">
    <location>
        <begin position="112"/>
        <end position="138"/>
    </location>
</feature>
<evidence type="ECO:0000313" key="5">
    <source>
        <dbReference type="Proteomes" id="UP000190857"/>
    </source>
</evidence>
<dbReference type="EMBL" id="FUZP01000003">
    <property type="protein sequence ID" value="SKC66890.1"/>
    <property type="molecule type" value="Genomic_DNA"/>
</dbReference>
<name>A0A1T5KTC2_9MICO</name>
<feature type="transmembrane region" description="Helical" evidence="2">
    <location>
        <begin position="214"/>
        <end position="232"/>
    </location>
</feature>
<feature type="transmembrane region" description="Helical" evidence="2">
    <location>
        <begin position="238"/>
        <end position="256"/>
    </location>
</feature>
<dbReference type="STRING" id="123320.SAMN06309945_2458"/>
<evidence type="ECO:0000313" key="4">
    <source>
        <dbReference type="EMBL" id="SKC66890.1"/>
    </source>
</evidence>
<dbReference type="Proteomes" id="UP000190857">
    <property type="component" value="Unassembled WGS sequence"/>
</dbReference>
<evidence type="ECO:0000259" key="3">
    <source>
        <dbReference type="Pfam" id="PF21725"/>
    </source>
</evidence>
<dbReference type="Pfam" id="PF21725">
    <property type="entry name" value="T7SS_signal"/>
    <property type="match status" value="1"/>
</dbReference>
<keyword evidence="5" id="KW-1185">Reference proteome</keyword>
<keyword evidence="2" id="KW-0812">Transmembrane</keyword>
<dbReference type="AlphaFoldDB" id="A0A1T5KTC2"/>
<dbReference type="OrthoDB" id="5044126at2"/>
<gene>
    <name evidence="4" type="ORF">SAMN06309945_2458</name>
</gene>